<evidence type="ECO:0000256" key="1">
    <source>
        <dbReference type="SAM" id="MobiDB-lite"/>
    </source>
</evidence>
<dbReference type="GO" id="GO:0019068">
    <property type="term" value="P:virion assembly"/>
    <property type="evidence" value="ECO:0007669"/>
    <property type="project" value="InterPro"/>
</dbReference>
<feature type="region of interest" description="Disordered" evidence="1">
    <location>
        <begin position="1"/>
        <end position="37"/>
    </location>
</feature>
<dbReference type="Pfam" id="PF05136">
    <property type="entry name" value="Phage_portal_2"/>
    <property type="match status" value="1"/>
</dbReference>
<dbReference type="AlphaFoldDB" id="A0A1M7U252"/>
<name>A0A1M7U252_9RHOB</name>
<protein>
    <submittedName>
        <fullName evidence="2">Phage portal protein, lambda family</fullName>
    </submittedName>
</protein>
<dbReference type="GO" id="GO:0005198">
    <property type="term" value="F:structural molecule activity"/>
    <property type="evidence" value="ECO:0007669"/>
    <property type="project" value="InterPro"/>
</dbReference>
<dbReference type="EMBL" id="FRDL01000014">
    <property type="protein sequence ID" value="SHN76957.1"/>
    <property type="molecule type" value="Genomic_DNA"/>
</dbReference>
<feature type="region of interest" description="Disordered" evidence="1">
    <location>
        <begin position="430"/>
        <end position="450"/>
    </location>
</feature>
<organism evidence="2 3">
    <name type="scientific">Oceanicella actignis</name>
    <dbReference type="NCBI Taxonomy" id="1189325"/>
    <lineage>
        <taxon>Bacteria</taxon>
        <taxon>Pseudomonadati</taxon>
        <taxon>Pseudomonadota</taxon>
        <taxon>Alphaproteobacteria</taxon>
        <taxon>Rhodobacterales</taxon>
        <taxon>Paracoccaceae</taxon>
        <taxon>Oceanicella</taxon>
    </lineage>
</organism>
<sequence>MKMPRFLRRTPAPPRIEPAVADAPPAPRAAGATPARGARKFMAARPDRLAGGFGAGALPSTRATVRQDLRGLIAHARHAAQNIDYVRAFEMMVRRHVVGRRGIALQSQAKGADGARDMEAARAIESAWAEWGARRNCTTCGRLSWWNVENIAATMVAREGNFLMRAHTGPGFGPFGFQVEVLPIDLVDLDRVEALRGGAYIDGGIEFDPRGRPVALHLWSAHPGEHHHGRRPRRIRVPMDEVIHVFRPTESLQALGVPSSHTALRRFNMLGRYEEAALTAAHFGAANMAWIKESLDGEGPPDGDAAADDLPEEIEAGMVARLPPGMDVASWAPNYPDGEMPAFAKHMLKGGAAGLGVSYSGLSNDLEGANFSSLRAGLGEERDEWRMFQRDLYEGLHSEVFRMWLPRAILSGRLSLPMADMERLRPAAWRPRGWPSVNPKDDATAADSDLRNRLRAPSDIVADRGDDFADVAERFAADLETMRRAGVPLPEALAGQAQPAGENATNGEPE</sequence>
<evidence type="ECO:0000313" key="3">
    <source>
        <dbReference type="Proteomes" id="UP000184066"/>
    </source>
</evidence>
<reference evidence="2 3" key="1">
    <citation type="submission" date="2016-12" db="EMBL/GenBank/DDBJ databases">
        <authorList>
            <person name="Song W.-J."/>
            <person name="Kurnit D.M."/>
        </authorList>
    </citation>
    <scope>NUCLEOTIDE SEQUENCE [LARGE SCALE GENOMIC DNA]</scope>
    <source>
        <strain evidence="2 3">CGMCC 1.10808</strain>
    </source>
</reference>
<dbReference type="STRING" id="1189325.SAMN04488119_101396"/>
<accession>A0A1M7U252</accession>
<dbReference type="InterPro" id="IPR006429">
    <property type="entry name" value="Phage_lambda_portal"/>
</dbReference>
<evidence type="ECO:0000313" key="2">
    <source>
        <dbReference type="EMBL" id="SHN76957.1"/>
    </source>
</evidence>
<dbReference type="Proteomes" id="UP000184066">
    <property type="component" value="Unassembled WGS sequence"/>
</dbReference>
<feature type="region of interest" description="Disordered" evidence="1">
    <location>
        <begin position="487"/>
        <end position="510"/>
    </location>
</feature>
<dbReference type="OrthoDB" id="9770450at2"/>
<gene>
    <name evidence="2" type="ORF">SAMN05216200_11426</name>
</gene>
<proteinExistence type="predicted"/>
<feature type="compositionally biased region" description="Low complexity" evidence="1">
    <location>
        <begin position="18"/>
        <end position="36"/>
    </location>
</feature>
<keyword evidence="3" id="KW-1185">Reference proteome</keyword>
<dbReference type="NCBIfam" id="TIGR01539">
    <property type="entry name" value="portal_lambda"/>
    <property type="match status" value="1"/>
</dbReference>
<feature type="compositionally biased region" description="Basic and acidic residues" evidence="1">
    <location>
        <begin position="439"/>
        <end position="450"/>
    </location>
</feature>
<dbReference type="RefSeq" id="WP_083581620.1">
    <property type="nucleotide sequence ID" value="NZ_FOHL01000001.1"/>
</dbReference>